<dbReference type="PANTHER" id="PTHR42765">
    <property type="entry name" value="SOLEUCYL-TRNA SYNTHETASE"/>
    <property type="match status" value="1"/>
</dbReference>
<dbReference type="PRINTS" id="PR00984">
    <property type="entry name" value="TRNASYNTHILE"/>
</dbReference>
<dbReference type="SUPFAM" id="SSF50677">
    <property type="entry name" value="ValRS/IleRS/LeuRS editing domain"/>
    <property type="match status" value="1"/>
</dbReference>
<dbReference type="PROSITE" id="PS00178">
    <property type="entry name" value="AA_TRNA_LIGASE_I"/>
    <property type="match status" value="1"/>
</dbReference>
<keyword evidence="14" id="KW-1185">Reference proteome</keyword>
<keyword evidence="3 9" id="KW-0436">Ligase</keyword>
<evidence type="ECO:0000256" key="7">
    <source>
        <dbReference type="ARBA" id="ARBA00023146"/>
    </source>
</evidence>
<dbReference type="InterPro" id="IPR014729">
    <property type="entry name" value="Rossmann-like_a/b/a_fold"/>
</dbReference>
<evidence type="ECO:0000256" key="2">
    <source>
        <dbReference type="ARBA" id="ARBA00013165"/>
    </source>
</evidence>
<evidence type="ECO:0000259" key="12">
    <source>
        <dbReference type="Pfam" id="PF08264"/>
    </source>
</evidence>
<gene>
    <name evidence="13" type="primary">ISM1</name>
    <name evidence="13" type="ORF">H2201_007097</name>
</gene>
<dbReference type="InterPro" id="IPR033708">
    <property type="entry name" value="Anticodon_Ile_BEm"/>
</dbReference>
<protein>
    <recommendedName>
        <fullName evidence="2">isoleucine--tRNA ligase</fullName>
        <ecNumber evidence="2">6.1.1.5</ecNumber>
    </recommendedName>
    <alternativeName>
        <fullName evidence="8">Isoleucyl-tRNA synthetase</fullName>
    </alternativeName>
</protein>
<organism evidence="13 14">
    <name type="scientific">Coniosporium apollinis</name>
    <dbReference type="NCBI Taxonomy" id="61459"/>
    <lineage>
        <taxon>Eukaryota</taxon>
        <taxon>Fungi</taxon>
        <taxon>Dikarya</taxon>
        <taxon>Ascomycota</taxon>
        <taxon>Pezizomycotina</taxon>
        <taxon>Dothideomycetes</taxon>
        <taxon>Dothideomycetes incertae sedis</taxon>
        <taxon>Coniosporium</taxon>
    </lineage>
</organism>
<evidence type="ECO:0000256" key="3">
    <source>
        <dbReference type="ARBA" id="ARBA00022598"/>
    </source>
</evidence>
<feature type="domain" description="Aminoacyl-tRNA synthetase class Ia" evidence="11">
    <location>
        <begin position="92"/>
        <end position="771"/>
    </location>
</feature>
<evidence type="ECO:0000256" key="9">
    <source>
        <dbReference type="RuleBase" id="RU363035"/>
    </source>
</evidence>
<comment type="similarity">
    <text evidence="1 9">Belongs to the class-I aminoacyl-tRNA synthetase family.</text>
</comment>
<evidence type="ECO:0000256" key="8">
    <source>
        <dbReference type="ARBA" id="ARBA00032665"/>
    </source>
</evidence>
<evidence type="ECO:0000256" key="6">
    <source>
        <dbReference type="ARBA" id="ARBA00022917"/>
    </source>
</evidence>
<dbReference type="CDD" id="cd07960">
    <property type="entry name" value="Anticodon_Ia_Ile_BEm"/>
    <property type="match status" value="1"/>
</dbReference>
<accession>A0ABQ9NKD2</accession>
<proteinExistence type="inferred from homology"/>
<keyword evidence="6 9" id="KW-0648">Protein biosynthesis</keyword>
<dbReference type="Gene3D" id="3.90.740.10">
    <property type="entry name" value="Valyl/Leucyl/Isoleucyl-tRNA synthetase, editing domain"/>
    <property type="match status" value="1"/>
</dbReference>
<dbReference type="InterPro" id="IPR001412">
    <property type="entry name" value="aa-tRNA-synth_I_CS"/>
</dbReference>
<evidence type="ECO:0000256" key="10">
    <source>
        <dbReference type="SAM" id="MobiDB-lite"/>
    </source>
</evidence>
<evidence type="ECO:0000256" key="4">
    <source>
        <dbReference type="ARBA" id="ARBA00022741"/>
    </source>
</evidence>
<dbReference type="Pfam" id="PF00133">
    <property type="entry name" value="tRNA-synt_1"/>
    <property type="match status" value="1"/>
</dbReference>
<dbReference type="InterPro" id="IPR009008">
    <property type="entry name" value="Val/Leu/Ile-tRNA-synth_edit"/>
</dbReference>
<dbReference type="GO" id="GO:0004822">
    <property type="term" value="F:isoleucine-tRNA ligase activity"/>
    <property type="evidence" value="ECO:0007669"/>
    <property type="project" value="UniProtKB-EC"/>
</dbReference>
<dbReference type="SUPFAM" id="SSF47323">
    <property type="entry name" value="Anticodon-binding domain of a subclass of class I aminoacyl-tRNA synthetases"/>
    <property type="match status" value="1"/>
</dbReference>
<dbReference type="EC" id="6.1.1.5" evidence="2"/>
<dbReference type="NCBIfam" id="TIGR00392">
    <property type="entry name" value="ileS"/>
    <property type="match status" value="1"/>
</dbReference>
<dbReference type="SUPFAM" id="SSF52374">
    <property type="entry name" value="Nucleotidylyl transferase"/>
    <property type="match status" value="1"/>
</dbReference>
<feature type="domain" description="Methionyl/Valyl/Leucyl/Isoleucyl-tRNA synthetase anticodon-binding" evidence="12">
    <location>
        <begin position="822"/>
        <end position="967"/>
    </location>
</feature>
<dbReference type="InterPro" id="IPR002301">
    <property type="entry name" value="Ile-tRNA-ligase"/>
</dbReference>
<dbReference type="InterPro" id="IPR009080">
    <property type="entry name" value="tRNAsynth_Ia_anticodon-bd"/>
</dbReference>
<keyword evidence="5 9" id="KW-0067">ATP-binding</keyword>
<dbReference type="Gene3D" id="1.10.730.20">
    <property type="match status" value="1"/>
</dbReference>
<feature type="region of interest" description="Disordered" evidence="10">
    <location>
        <begin position="721"/>
        <end position="748"/>
    </location>
</feature>
<name>A0ABQ9NKD2_9PEZI</name>
<comment type="caution">
    <text evidence="13">The sequence shown here is derived from an EMBL/GenBank/DDBJ whole genome shotgun (WGS) entry which is preliminary data.</text>
</comment>
<dbReference type="Gene3D" id="3.40.50.620">
    <property type="entry name" value="HUPs"/>
    <property type="match status" value="2"/>
</dbReference>
<reference evidence="13" key="1">
    <citation type="submission" date="2022-10" db="EMBL/GenBank/DDBJ databases">
        <title>Culturing micro-colonial fungi from biological soil crusts in the Mojave desert and describing Neophaeococcomyces mojavensis, and introducing the new genera and species Taxawa tesnikishii.</title>
        <authorList>
            <person name="Kurbessoian T."/>
            <person name="Stajich J.E."/>
        </authorList>
    </citation>
    <scope>NUCLEOTIDE SEQUENCE</scope>
    <source>
        <strain evidence="13">TK_1</strain>
    </source>
</reference>
<keyword evidence="7 9" id="KW-0030">Aminoacyl-tRNA synthetase</keyword>
<feature type="region of interest" description="Disordered" evidence="10">
    <location>
        <begin position="1"/>
        <end position="51"/>
    </location>
</feature>
<dbReference type="EMBL" id="JAPDRL010000070">
    <property type="protein sequence ID" value="KAJ9659992.1"/>
    <property type="molecule type" value="Genomic_DNA"/>
</dbReference>
<evidence type="ECO:0000313" key="14">
    <source>
        <dbReference type="Proteomes" id="UP001172684"/>
    </source>
</evidence>
<dbReference type="InterPro" id="IPR013155">
    <property type="entry name" value="M/V/L/I-tRNA-synth_anticd-bd"/>
</dbReference>
<keyword evidence="4 9" id="KW-0547">Nucleotide-binding</keyword>
<sequence length="1092" mass="120827">MDAEADSAISGALPHRTCSSQTADLHPIPKKVPSSHQPAAPASIPQNDEQSMLAPTRILRASWSSTLKLPKSAFPPRPADPKTFLPRCTDELYAWQAAHRPAANTFVLHDGPPYANGDLHVGHALNKILKDIICRFQLGQGRRVQYIPGWDCHGLPIEIKALQALQLRGEGDHEKIGAVEVRKAARRLAEETIERQKKGFKEWAVMGDWENGYRTMEKGFEMRQLRVWKGMVEKGLIYRQYKPVYWSPSSGTALAEAELEYDENHRSTAAFIRFPLTRLAGSLSSLPGVKLDAISAVIWTTTPWTLPANNAIAVHADLDYCVLELPSNHQLIVAQSRLDHLLTFLNLELESIKVIAPCKGSDLIGSEYTNILQSSDSEPAQPQPILQADFVSADSGTGLVHMAAGHGMDDYNVCMKLGIPAFAPVDDRGRFTSLALPAQPEFLAGKAVQGEGTDAVLEWLDRMHSRAGEGQLPLVLATHEIRHKYPIDWRTKQPVIIRATEQWFADVDEIKAGALGSLEDVTFIPETGHTRLASFVQGRSQWCVSRQRAWGVPIPALYRKTEDGMQAVMTSGTIEHIMKVIEDRGIDAWWTDAEDEAAWVAPELELGTYIRGKDTMDVWFDSGTTWTLLEDRAAQGLPVADVYLEGTDQHRGWFQSSLLTYIAHQSAQILDAKHPLTSALKHPMKAPYKTLITHGFTLDAEGRKMSKSLGNVVSPAQIMDGSLLPPVSRKKKKQKGQEKAAASSATPSYDAMGTDALRLWVASSDYTRDVVIGQPVLQSVNTSLHKYRVTFKWLLGVLDDCDPKRTHLVESAPTNLADCIASHQLSLTSTAVHRSYQSYDFFKGVYAVNRYITTDLSAFYFETLKDRLYAGSASTRLAAQAILYNIFNELLRMLAPVTPLLVEEVWAHCPPNLREGREGPGRDVWAPFLASSMADETQRKDMETTIDFITAAFTAVKSAQEVAREQKLMGGGLECGITLYVPPTGISAVEQLLQKTMEEELASLFIVSDVKVVRSQEATPGEVGGAWSFRESFEVEVEEGTSNKKITGAVVVAPAEGKKCPRCWRFVAPEPETLCRRCEEVVKERGLTANKD</sequence>
<dbReference type="Pfam" id="PF08264">
    <property type="entry name" value="Anticodon_1"/>
    <property type="match status" value="1"/>
</dbReference>
<evidence type="ECO:0000259" key="11">
    <source>
        <dbReference type="Pfam" id="PF00133"/>
    </source>
</evidence>
<evidence type="ECO:0000313" key="13">
    <source>
        <dbReference type="EMBL" id="KAJ9659992.1"/>
    </source>
</evidence>
<dbReference type="Proteomes" id="UP001172684">
    <property type="component" value="Unassembled WGS sequence"/>
</dbReference>
<dbReference type="PANTHER" id="PTHR42765:SF1">
    <property type="entry name" value="ISOLEUCINE--TRNA LIGASE, MITOCHONDRIAL"/>
    <property type="match status" value="1"/>
</dbReference>
<evidence type="ECO:0000256" key="5">
    <source>
        <dbReference type="ARBA" id="ARBA00022840"/>
    </source>
</evidence>
<evidence type="ECO:0000256" key="1">
    <source>
        <dbReference type="ARBA" id="ARBA00005594"/>
    </source>
</evidence>
<dbReference type="InterPro" id="IPR002300">
    <property type="entry name" value="aa-tRNA-synth_Ia"/>
</dbReference>
<dbReference type="InterPro" id="IPR050081">
    <property type="entry name" value="Ile-tRNA_ligase"/>
</dbReference>